<feature type="region of interest" description="Disordered" evidence="1">
    <location>
        <begin position="218"/>
        <end position="251"/>
    </location>
</feature>
<keyword evidence="4" id="KW-1185">Reference proteome</keyword>
<evidence type="ECO:0000313" key="3">
    <source>
        <dbReference type="EMBL" id="KRX01484.1"/>
    </source>
</evidence>
<dbReference type="AlphaFoldDB" id="A0A0V0QH38"/>
<feature type="compositionally biased region" description="Low complexity" evidence="1">
    <location>
        <begin position="235"/>
        <end position="248"/>
    </location>
</feature>
<dbReference type="InterPro" id="IPR002004">
    <property type="entry name" value="PABP_HYD_C"/>
</dbReference>
<comment type="caution">
    <text evidence="3">The sequence shown here is derived from an EMBL/GenBank/DDBJ whole genome shotgun (WGS) entry which is preliminary data.</text>
</comment>
<evidence type="ECO:0000313" key="4">
    <source>
        <dbReference type="Proteomes" id="UP000054937"/>
    </source>
</evidence>
<dbReference type="PROSITE" id="PS51309">
    <property type="entry name" value="PABC"/>
    <property type="match status" value="1"/>
</dbReference>
<evidence type="ECO:0000256" key="1">
    <source>
        <dbReference type="SAM" id="MobiDB-lite"/>
    </source>
</evidence>
<sequence>MFLIKSEFKPHQQLAQQQQYNSLQKIKQNIESFRQLKEQQQCNYLGNILLQKVCKILSMDVKDKIVLKITGMIIDQSRNQKNYVVQLIENENQLKILVFMLKEYIDNLKRDLINLIENGNYSGKLKNQLREWIHKMEYLDDQNNNKVAHLKEQEKHLLKEVQKEKKNKGSLSEQHNKSKIKKSFLNEMDFFSNNMDNINDLMSRKTATFQKLFQDDNIRIGGKKQHPKPEKKQANQINNNSNNNESKNFQPFENLDEEKKRGQKSDFIFGRPSNFPGSELMDEKYMQEMFDFIDTDSKMIGNKNNNNNYNRKKNNRNLKEENGGLLGEQIENIDINFLREQGEIFNQMDEEIKFVILEKLLNEKIKKLIQELNIDLQYQMVIDYIQTTGEFFAEDIVNFYDNEDELIQIIEDVACNINEDLGGEFFG</sequence>
<dbReference type="EMBL" id="LDAU01000170">
    <property type="protein sequence ID" value="KRX01484.1"/>
    <property type="molecule type" value="Genomic_DNA"/>
</dbReference>
<reference evidence="3 4" key="1">
    <citation type="journal article" date="2015" name="Sci. Rep.">
        <title>Genome of the facultative scuticociliatosis pathogen Pseudocohnilembus persalinus provides insight into its virulence through horizontal gene transfer.</title>
        <authorList>
            <person name="Xiong J."/>
            <person name="Wang G."/>
            <person name="Cheng J."/>
            <person name="Tian M."/>
            <person name="Pan X."/>
            <person name="Warren A."/>
            <person name="Jiang C."/>
            <person name="Yuan D."/>
            <person name="Miao W."/>
        </authorList>
    </citation>
    <scope>NUCLEOTIDE SEQUENCE [LARGE SCALE GENOMIC DNA]</scope>
    <source>
        <strain evidence="3">36N120E</strain>
    </source>
</reference>
<gene>
    <name evidence="3" type="ORF">PPERSA_01387</name>
</gene>
<evidence type="ECO:0000259" key="2">
    <source>
        <dbReference type="PROSITE" id="PS51309"/>
    </source>
</evidence>
<accession>A0A0V0QH38</accession>
<proteinExistence type="predicted"/>
<dbReference type="GO" id="GO:0003723">
    <property type="term" value="F:RNA binding"/>
    <property type="evidence" value="ECO:0007669"/>
    <property type="project" value="InterPro"/>
</dbReference>
<dbReference type="Proteomes" id="UP000054937">
    <property type="component" value="Unassembled WGS sequence"/>
</dbReference>
<organism evidence="3 4">
    <name type="scientific">Pseudocohnilembus persalinus</name>
    <name type="common">Ciliate</name>
    <dbReference type="NCBI Taxonomy" id="266149"/>
    <lineage>
        <taxon>Eukaryota</taxon>
        <taxon>Sar</taxon>
        <taxon>Alveolata</taxon>
        <taxon>Ciliophora</taxon>
        <taxon>Intramacronucleata</taxon>
        <taxon>Oligohymenophorea</taxon>
        <taxon>Scuticociliatia</taxon>
        <taxon>Philasterida</taxon>
        <taxon>Pseudocohnilembidae</taxon>
        <taxon>Pseudocohnilembus</taxon>
    </lineage>
</organism>
<dbReference type="InParanoid" id="A0A0V0QH38"/>
<feature type="domain" description="PABC" evidence="2">
    <location>
        <begin position="25"/>
        <end position="110"/>
    </location>
</feature>
<protein>
    <recommendedName>
        <fullName evidence="2">PABC domain-containing protein</fullName>
    </recommendedName>
</protein>
<name>A0A0V0QH38_PSEPJ</name>